<evidence type="ECO:0000256" key="7">
    <source>
        <dbReference type="ARBA" id="ARBA00046280"/>
    </source>
</evidence>
<dbReference type="GO" id="GO:0016192">
    <property type="term" value="P:vesicle-mediated transport"/>
    <property type="evidence" value="ECO:0007669"/>
    <property type="project" value="InterPro"/>
</dbReference>
<dbReference type="EMBL" id="HBIT01010148">
    <property type="protein sequence ID" value="CAE0619546.1"/>
    <property type="molecule type" value="Transcribed_RNA"/>
</dbReference>
<organism evidence="12">
    <name type="scientific">Oxyrrhis marina</name>
    <name type="common">Dinoflagellate</name>
    <dbReference type="NCBI Taxonomy" id="2969"/>
    <lineage>
        <taxon>Eukaryota</taxon>
        <taxon>Sar</taxon>
        <taxon>Alveolata</taxon>
        <taxon>Dinophyceae</taxon>
        <taxon>Oxyrrhinales</taxon>
        <taxon>Oxyrrhinaceae</taxon>
        <taxon>Oxyrrhis</taxon>
    </lineage>
</organism>
<dbReference type="PANTHER" id="PTHR21136:SF168">
    <property type="entry name" value="VESICLE-ASSOCIATED MEMBRANE PROTEIN 9"/>
    <property type="match status" value="1"/>
</dbReference>
<proteinExistence type="inferred from homology"/>
<evidence type="ECO:0000313" key="12">
    <source>
        <dbReference type="EMBL" id="CAE0619546.1"/>
    </source>
</evidence>
<dbReference type="InterPro" id="IPR010908">
    <property type="entry name" value="Longin_dom"/>
</dbReference>
<dbReference type="FunFam" id="1.20.5.110:FF:000004">
    <property type="entry name" value="Vesicle-associated membrane protein 7"/>
    <property type="match status" value="1"/>
</dbReference>
<evidence type="ECO:0000256" key="2">
    <source>
        <dbReference type="ARBA" id="ARBA00022448"/>
    </source>
</evidence>
<dbReference type="GO" id="GO:0005737">
    <property type="term" value="C:cytoplasm"/>
    <property type="evidence" value="ECO:0007669"/>
    <property type="project" value="UniProtKB-ARBA"/>
</dbReference>
<gene>
    <name evidence="12" type="ORF">OMAR00292_LOCUS5264</name>
</gene>
<dbReference type="Gene3D" id="1.20.5.110">
    <property type="match status" value="1"/>
</dbReference>
<dbReference type="InterPro" id="IPR042855">
    <property type="entry name" value="V_SNARE_CC"/>
</dbReference>
<dbReference type="PROSITE" id="PS50859">
    <property type="entry name" value="LONGIN"/>
    <property type="match status" value="1"/>
</dbReference>
<keyword evidence="6 9" id="KW-0472">Membrane</keyword>
<protein>
    <recommendedName>
        <fullName evidence="13">V-SNARE coiled-coil homology domain-containing protein</fullName>
    </recommendedName>
</protein>
<dbReference type="SUPFAM" id="SSF58038">
    <property type="entry name" value="SNARE fusion complex"/>
    <property type="match status" value="1"/>
</dbReference>
<evidence type="ECO:0000256" key="6">
    <source>
        <dbReference type="ARBA" id="ARBA00023136"/>
    </source>
</evidence>
<dbReference type="GO" id="GO:0012505">
    <property type="term" value="C:endomembrane system"/>
    <property type="evidence" value="ECO:0007669"/>
    <property type="project" value="UniProtKB-SubCell"/>
</dbReference>
<keyword evidence="4" id="KW-0653">Protein transport</keyword>
<feature type="transmembrane region" description="Helical" evidence="9">
    <location>
        <begin position="187"/>
        <end position="212"/>
    </location>
</feature>
<dbReference type="AlphaFoldDB" id="A0A7S3UNM2"/>
<accession>A0A7S3UNM2</accession>
<dbReference type="InterPro" id="IPR051097">
    <property type="entry name" value="Synaptobrevin-like_transport"/>
</dbReference>
<dbReference type="Pfam" id="PF13774">
    <property type="entry name" value="Longin"/>
    <property type="match status" value="1"/>
</dbReference>
<evidence type="ECO:0000256" key="1">
    <source>
        <dbReference type="ARBA" id="ARBA00008025"/>
    </source>
</evidence>
<dbReference type="InterPro" id="IPR001388">
    <property type="entry name" value="Synaptobrevin-like"/>
</dbReference>
<feature type="domain" description="Longin" evidence="10">
    <location>
        <begin position="9"/>
        <end position="92"/>
    </location>
</feature>
<comment type="similarity">
    <text evidence="1">Belongs to the synaptobrevin family.</text>
</comment>
<evidence type="ECO:0000256" key="3">
    <source>
        <dbReference type="ARBA" id="ARBA00022692"/>
    </source>
</evidence>
<dbReference type="CDD" id="cd14824">
    <property type="entry name" value="Longin"/>
    <property type="match status" value="1"/>
</dbReference>
<dbReference type="PROSITE" id="PS00417">
    <property type="entry name" value="SYNAPTOBREVIN"/>
    <property type="match status" value="1"/>
</dbReference>
<dbReference type="GO" id="GO:0015031">
    <property type="term" value="P:protein transport"/>
    <property type="evidence" value="ECO:0007669"/>
    <property type="project" value="UniProtKB-KW"/>
</dbReference>
<feature type="domain" description="V-SNARE coiled-coil homology" evidence="11">
    <location>
        <begin position="123"/>
        <end position="183"/>
    </location>
</feature>
<reference evidence="12" key="1">
    <citation type="submission" date="2021-01" db="EMBL/GenBank/DDBJ databases">
        <authorList>
            <person name="Corre E."/>
            <person name="Pelletier E."/>
            <person name="Niang G."/>
            <person name="Scheremetjew M."/>
            <person name="Finn R."/>
            <person name="Kale V."/>
            <person name="Holt S."/>
            <person name="Cochrane G."/>
            <person name="Meng A."/>
            <person name="Brown T."/>
            <person name="Cohen L."/>
        </authorList>
    </citation>
    <scope>NUCLEOTIDE SEQUENCE</scope>
    <source>
        <strain evidence="12">CCMP1795</strain>
    </source>
</reference>
<dbReference type="SMART" id="SM01270">
    <property type="entry name" value="Longin"/>
    <property type="match status" value="1"/>
</dbReference>
<evidence type="ECO:0008006" key="13">
    <source>
        <dbReference type="Google" id="ProtNLM"/>
    </source>
</evidence>
<evidence type="ECO:0000256" key="4">
    <source>
        <dbReference type="ARBA" id="ARBA00022927"/>
    </source>
</evidence>
<keyword evidence="8" id="KW-0175">Coiled coil</keyword>
<dbReference type="InterPro" id="IPR011012">
    <property type="entry name" value="Longin-like_dom_sf"/>
</dbReference>
<keyword evidence="2" id="KW-0813">Transport</keyword>
<keyword evidence="5 9" id="KW-1133">Transmembrane helix</keyword>
<dbReference type="SUPFAM" id="SSF64356">
    <property type="entry name" value="SNARE-like"/>
    <property type="match status" value="1"/>
</dbReference>
<dbReference type="PRINTS" id="PR00219">
    <property type="entry name" value="SYNAPTOBREVN"/>
</dbReference>
<sequence>MPLTLKCALVARGTFVVCEYEADFYSGSLPDAARKVLSQISRGKGMKTFVYEGHAFNYLVDRDLCFICVSDLDVGTSGPYSFLKDLKVKYTQAASRPTVGEAELTRLLKNAVDEHNGQGTVAKVHRMESELDEVTELMKDNITKVMERGERIESLVDKTSNLRTESASFRTHARNAKNNLWWQNMKFYLIIVLVLTSVCVFLFSVVCGGMSFRSCKR</sequence>
<evidence type="ECO:0000259" key="10">
    <source>
        <dbReference type="PROSITE" id="PS50859"/>
    </source>
</evidence>
<evidence type="ECO:0000259" key="11">
    <source>
        <dbReference type="PROSITE" id="PS50892"/>
    </source>
</evidence>
<dbReference type="Gene3D" id="3.30.450.50">
    <property type="entry name" value="Longin domain"/>
    <property type="match status" value="1"/>
</dbReference>
<keyword evidence="3 9" id="KW-0812">Transmembrane</keyword>
<dbReference type="PROSITE" id="PS50892">
    <property type="entry name" value="V_SNARE"/>
    <property type="match status" value="1"/>
</dbReference>
<dbReference type="PANTHER" id="PTHR21136">
    <property type="entry name" value="SNARE PROTEINS"/>
    <property type="match status" value="1"/>
</dbReference>
<name>A0A7S3UNM2_OXYMA</name>
<evidence type="ECO:0000256" key="5">
    <source>
        <dbReference type="ARBA" id="ARBA00022989"/>
    </source>
</evidence>
<evidence type="ECO:0000256" key="8">
    <source>
        <dbReference type="PROSITE-ProRule" id="PRU00290"/>
    </source>
</evidence>
<dbReference type="GO" id="GO:0016020">
    <property type="term" value="C:membrane"/>
    <property type="evidence" value="ECO:0007669"/>
    <property type="project" value="InterPro"/>
</dbReference>
<comment type="subcellular location">
    <subcellularLocation>
        <location evidence="7">Endomembrane system</location>
        <topology evidence="7">Single-pass type IV membrane protein</topology>
    </subcellularLocation>
</comment>
<dbReference type="Pfam" id="PF00957">
    <property type="entry name" value="Synaptobrevin"/>
    <property type="match status" value="1"/>
</dbReference>
<evidence type="ECO:0000256" key="9">
    <source>
        <dbReference type="SAM" id="Phobius"/>
    </source>
</evidence>